<feature type="non-terminal residue" evidence="1">
    <location>
        <position position="1"/>
    </location>
</feature>
<dbReference type="InParanoid" id="A0A0D0DIM9"/>
<protein>
    <submittedName>
        <fullName evidence="1">Uncharacterized protein</fullName>
    </submittedName>
</protein>
<name>A0A0D0DIM9_9AGAM</name>
<proteinExistence type="predicted"/>
<dbReference type="EMBL" id="KN824901">
    <property type="protein sequence ID" value="KIK98222.1"/>
    <property type="molecule type" value="Genomic_DNA"/>
</dbReference>
<dbReference type="Proteomes" id="UP000054538">
    <property type="component" value="Unassembled WGS sequence"/>
</dbReference>
<reference evidence="1 2" key="1">
    <citation type="submission" date="2014-04" db="EMBL/GenBank/DDBJ databases">
        <authorList>
            <consortium name="DOE Joint Genome Institute"/>
            <person name="Kuo A."/>
            <person name="Kohler A."/>
            <person name="Jargeat P."/>
            <person name="Nagy L.G."/>
            <person name="Floudas D."/>
            <person name="Copeland A."/>
            <person name="Barry K.W."/>
            <person name="Cichocki N."/>
            <person name="Veneault-Fourrey C."/>
            <person name="LaButti K."/>
            <person name="Lindquist E.A."/>
            <person name="Lipzen A."/>
            <person name="Lundell T."/>
            <person name="Morin E."/>
            <person name="Murat C."/>
            <person name="Sun H."/>
            <person name="Tunlid A."/>
            <person name="Henrissat B."/>
            <person name="Grigoriev I.V."/>
            <person name="Hibbett D.S."/>
            <person name="Martin F."/>
            <person name="Nordberg H.P."/>
            <person name="Cantor M.N."/>
            <person name="Hua S.X."/>
        </authorList>
    </citation>
    <scope>NUCLEOTIDE SEQUENCE [LARGE SCALE GENOMIC DNA]</scope>
    <source>
        <strain evidence="1 2">Ve08.2h10</strain>
    </source>
</reference>
<reference evidence="2" key="2">
    <citation type="submission" date="2015-01" db="EMBL/GenBank/DDBJ databases">
        <title>Evolutionary Origins and Diversification of the Mycorrhizal Mutualists.</title>
        <authorList>
            <consortium name="DOE Joint Genome Institute"/>
            <consortium name="Mycorrhizal Genomics Consortium"/>
            <person name="Kohler A."/>
            <person name="Kuo A."/>
            <person name="Nagy L.G."/>
            <person name="Floudas D."/>
            <person name="Copeland A."/>
            <person name="Barry K.W."/>
            <person name="Cichocki N."/>
            <person name="Veneault-Fourrey C."/>
            <person name="LaButti K."/>
            <person name="Lindquist E.A."/>
            <person name="Lipzen A."/>
            <person name="Lundell T."/>
            <person name="Morin E."/>
            <person name="Murat C."/>
            <person name="Riley R."/>
            <person name="Ohm R."/>
            <person name="Sun H."/>
            <person name="Tunlid A."/>
            <person name="Henrissat B."/>
            <person name="Grigoriev I.V."/>
            <person name="Hibbett D.S."/>
            <person name="Martin F."/>
        </authorList>
    </citation>
    <scope>NUCLEOTIDE SEQUENCE [LARGE SCALE GENOMIC DNA]</scope>
    <source>
        <strain evidence="2">Ve08.2h10</strain>
    </source>
</reference>
<evidence type="ECO:0000313" key="2">
    <source>
        <dbReference type="Proteomes" id="UP000054538"/>
    </source>
</evidence>
<dbReference type="AlphaFoldDB" id="A0A0D0DIM9"/>
<dbReference type="OrthoDB" id="2665229at2759"/>
<evidence type="ECO:0000313" key="1">
    <source>
        <dbReference type="EMBL" id="KIK98222.1"/>
    </source>
</evidence>
<gene>
    <name evidence="1" type="ORF">PAXRUDRAFT_134632</name>
</gene>
<dbReference type="STRING" id="930991.A0A0D0DIM9"/>
<sequence length="177" mass="20104">PEIAPPGSVFQWYFHAEVPGSGQATVIMPREIIFHVDDLLPLIWEMEDVYENGSQSVSVEAISCSNIICDLLTSPTGCQIQTFKLINNHKITVTYTQQLHEHIVTKLPITPGACTLFLSEQITHPIQGFHVMEFPLWKLGTLLDENWIEEDILNDIAELLYFDIATSFFNDAHQLYT</sequence>
<keyword evidence="2" id="KW-1185">Reference proteome</keyword>
<accession>A0A0D0DIM9</accession>
<dbReference type="HOGENOM" id="CLU_1351774_0_0_1"/>
<organism evidence="1 2">
    <name type="scientific">Paxillus rubicundulus Ve08.2h10</name>
    <dbReference type="NCBI Taxonomy" id="930991"/>
    <lineage>
        <taxon>Eukaryota</taxon>
        <taxon>Fungi</taxon>
        <taxon>Dikarya</taxon>
        <taxon>Basidiomycota</taxon>
        <taxon>Agaricomycotina</taxon>
        <taxon>Agaricomycetes</taxon>
        <taxon>Agaricomycetidae</taxon>
        <taxon>Boletales</taxon>
        <taxon>Paxilineae</taxon>
        <taxon>Paxillaceae</taxon>
        <taxon>Paxillus</taxon>
    </lineage>
</organism>